<dbReference type="AlphaFoldDB" id="A0A840N348"/>
<dbReference type="EMBL" id="JACHIJ010000002">
    <property type="protein sequence ID" value="MBB5051156.1"/>
    <property type="molecule type" value="Genomic_DNA"/>
</dbReference>
<comment type="caution">
    <text evidence="2">The sequence shown here is derived from an EMBL/GenBank/DDBJ whole genome shotgun (WGS) entry which is preliminary data.</text>
</comment>
<sequence length="430" mass="48636">MPPRGKKPGLKRGRHNLPYWYANQVTRDPKGFPDTCIPLPPDANDELLAQLCHEHTARLRAHIAKVDAETAEPSLTKTRYDGTVKAACRIYQEHPLSKFHKVGHGTRKTYLVSIKLLELTVGARLIRNVTVLDVQHWYDEWRKGALTIDEDGNKEIGPERIDRAHDAVSMFRTVIYFMAALRHADCKVLAFELKQIKFEKGGAREQELTYQHVSSFIQTAISLGQKGIMPYDRALNMAIATAAQFEMMVRQKDIIGGWEPTRADRRMPAGITVLHHESETWTGFFTWEAIAGWRWRMKTSKSKYKAAADFDLTKYSLLMPLLEAVPAGVDRTGPIVKGEHGLPVRYRSFVKWFRQIAEVAGIPSDVQNMDARAGGATEAEEAGAALDQIQNALTHSKSSTTIRYIRRRNKKIADVADMRQQFRASEKPSS</sequence>
<name>A0A840N348_9BRAD</name>
<dbReference type="GO" id="GO:0006310">
    <property type="term" value="P:DNA recombination"/>
    <property type="evidence" value="ECO:0007669"/>
    <property type="project" value="UniProtKB-KW"/>
</dbReference>
<keyword evidence="1" id="KW-0233">DNA recombination</keyword>
<dbReference type="SUPFAM" id="SSF56349">
    <property type="entry name" value="DNA breaking-rejoining enzymes"/>
    <property type="match status" value="1"/>
</dbReference>
<dbReference type="InterPro" id="IPR011010">
    <property type="entry name" value="DNA_brk_join_enz"/>
</dbReference>
<reference evidence="2 3" key="1">
    <citation type="submission" date="2020-08" db="EMBL/GenBank/DDBJ databases">
        <title>Genomic Encyclopedia of Type Strains, Phase IV (KMG-IV): sequencing the most valuable type-strain genomes for metagenomic binning, comparative biology and taxonomic classification.</title>
        <authorList>
            <person name="Goeker M."/>
        </authorList>
    </citation>
    <scope>NUCLEOTIDE SEQUENCE [LARGE SCALE GENOMIC DNA]</scope>
    <source>
        <strain evidence="2 3">DSM 17498</strain>
    </source>
</reference>
<evidence type="ECO:0000313" key="2">
    <source>
        <dbReference type="EMBL" id="MBB5051156.1"/>
    </source>
</evidence>
<proteinExistence type="predicted"/>
<gene>
    <name evidence="2" type="ORF">HNQ36_001110</name>
</gene>
<organism evidence="2 3">
    <name type="scientific">Afipia massiliensis</name>
    <dbReference type="NCBI Taxonomy" id="211460"/>
    <lineage>
        <taxon>Bacteria</taxon>
        <taxon>Pseudomonadati</taxon>
        <taxon>Pseudomonadota</taxon>
        <taxon>Alphaproteobacteria</taxon>
        <taxon>Hyphomicrobiales</taxon>
        <taxon>Nitrobacteraceae</taxon>
        <taxon>Afipia</taxon>
    </lineage>
</organism>
<dbReference type="GO" id="GO:0003677">
    <property type="term" value="F:DNA binding"/>
    <property type="evidence" value="ECO:0007669"/>
    <property type="project" value="InterPro"/>
</dbReference>
<evidence type="ECO:0000313" key="3">
    <source>
        <dbReference type="Proteomes" id="UP000521227"/>
    </source>
</evidence>
<dbReference type="Proteomes" id="UP000521227">
    <property type="component" value="Unassembled WGS sequence"/>
</dbReference>
<accession>A0A840N348</accession>
<evidence type="ECO:0000256" key="1">
    <source>
        <dbReference type="ARBA" id="ARBA00023172"/>
    </source>
</evidence>
<evidence type="ECO:0008006" key="4">
    <source>
        <dbReference type="Google" id="ProtNLM"/>
    </source>
</evidence>
<protein>
    <recommendedName>
        <fullName evidence="4">Integrase</fullName>
    </recommendedName>
</protein>
<dbReference type="Gene3D" id="1.10.443.10">
    <property type="entry name" value="Intergrase catalytic core"/>
    <property type="match status" value="1"/>
</dbReference>
<dbReference type="GO" id="GO:0015074">
    <property type="term" value="P:DNA integration"/>
    <property type="evidence" value="ECO:0007669"/>
    <property type="project" value="InterPro"/>
</dbReference>
<dbReference type="InterPro" id="IPR013762">
    <property type="entry name" value="Integrase-like_cat_sf"/>
</dbReference>